<dbReference type="Proteomes" id="UP000249169">
    <property type="component" value="Unassembled WGS sequence"/>
</dbReference>
<keyword evidence="3" id="KW-1185">Reference proteome</keyword>
<name>A0A328C550_9DELT</name>
<reference evidence="2 3" key="1">
    <citation type="submission" date="2018-05" db="EMBL/GenBank/DDBJ databases">
        <title>Lujinxingia marina gen. nov. sp. nov., a new facultative anaerobic member of the class Deltaproteobacteria, and proposal of Lujinxingaceae fam. nov.</title>
        <authorList>
            <person name="Li C.-M."/>
        </authorList>
    </citation>
    <scope>NUCLEOTIDE SEQUENCE [LARGE SCALE GENOMIC DNA]</scope>
    <source>
        <strain evidence="2 3">B210</strain>
    </source>
</reference>
<feature type="signal peptide" evidence="1">
    <location>
        <begin position="1"/>
        <end position="38"/>
    </location>
</feature>
<gene>
    <name evidence="2" type="ORF">DL240_13950</name>
</gene>
<dbReference type="InterPro" id="IPR021383">
    <property type="entry name" value="DUF3015"/>
</dbReference>
<evidence type="ECO:0000256" key="1">
    <source>
        <dbReference type="SAM" id="SignalP"/>
    </source>
</evidence>
<sequence length="170" mass="18404">MTFGRFLMRTRATRALRSWRALALMGLLLSALTPPATAWADHNHVSVIMIPGPFMTLTSSTSTTGAAFFAPLFTTVKLVADNGEASEEMVAFLSDHHLDLQQDLALGGGASIDALAHLLDVPQSERQAFGRALFEEREALLNALQVEQVNVEHATRFVHALDHAGVRGQG</sequence>
<dbReference type="AlphaFoldDB" id="A0A328C550"/>
<evidence type="ECO:0000313" key="3">
    <source>
        <dbReference type="Proteomes" id="UP000249169"/>
    </source>
</evidence>
<organism evidence="2 3">
    <name type="scientific">Lujinxingia litoralis</name>
    <dbReference type="NCBI Taxonomy" id="2211119"/>
    <lineage>
        <taxon>Bacteria</taxon>
        <taxon>Deltaproteobacteria</taxon>
        <taxon>Bradymonadales</taxon>
        <taxon>Lujinxingiaceae</taxon>
        <taxon>Lujinxingia</taxon>
    </lineage>
</organism>
<dbReference type="Pfam" id="PF11220">
    <property type="entry name" value="DUF3015"/>
    <property type="match status" value="1"/>
</dbReference>
<accession>A0A328C550</accession>
<feature type="chain" id="PRO_5016309524" description="DUF3015 domain-containing protein" evidence="1">
    <location>
        <begin position="39"/>
        <end position="170"/>
    </location>
</feature>
<comment type="caution">
    <text evidence="2">The sequence shown here is derived from an EMBL/GenBank/DDBJ whole genome shotgun (WGS) entry which is preliminary data.</text>
</comment>
<evidence type="ECO:0000313" key="2">
    <source>
        <dbReference type="EMBL" id="RAL21230.1"/>
    </source>
</evidence>
<keyword evidence="1" id="KW-0732">Signal</keyword>
<dbReference type="EMBL" id="QHKO01000006">
    <property type="protein sequence ID" value="RAL21230.1"/>
    <property type="molecule type" value="Genomic_DNA"/>
</dbReference>
<proteinExistence type="predicted"/>
<protein>
    <recommendedName>
        <fullName evidence="4">DUF3015 domain-containing protein</fullName>
    </recommendedName>
</protein>
<evidence type="ECO:0008006" key="4">
    <source>
        <dbReference type="Google" id="ProtNLM"/>
    </source>
</evidence>